<evidence type="ECO:0000313" key="2">
    <source>
        <dbReference type="Proteomes" id="UP000229966"/>
    </source>
</evidence>
<sequence>MEKFTEQFGDFDFKGFGITQKSPREIELAKKVGDKIITEEEKGELYGIRVFPNNPRGQELRKKEHLGLLNPEEKEELRRLNQLETRQKTMTPELQRLWERTEANDPNVEQVSMNQGGSVEVLPDDEQEKIIWTYGLGGCFETLVFSEDESGRKTAVLTHFDPLSISTNMNELRRLIRSNPAMRESKYKQSILVLSAQGYEQNSETKQWEQKIGDQQKEGMLVTAIQAELGQDIEVKLEHYSELQDAMTKDQGSLIVRIPPKGQATYRTWFSQGQLGKNDENRISELKDGLKK</sequence>
<organism evidence="1 2">
    <name type="scientific">Candidatus Berkelbacteria bacterium CG03_land_8_20_14_0_80_40_36</name>
    <dbReference type="NCBI Taxonomy" id="1974509"/>
    <lineage>
        <taxon>Bacteria</taxon>
        <taxon>Candidatus Berkelbacteria</taxon>
    </lineage>
</organism>
<gene>
    <name evidence="1" type="ORF">COS38_03140</name>
</gene>
<evidence type="ECO:0000313" key="1">
    <source>
        <dbReference type="EMBL" id="PIV25147.1"/>
    </source>
</evidence>
<dbReference type="AlphaFoldDB" id="A0A2M7CHP1"/>
<comment type="caution">
    <text evidence="1">The sequence shown here is derived from an EMBL/GenBank/DDBJ whole genome shotgun (WGS) entry which is preliminary data.</text>
</comment>
<proteinExistence type="predicted"/>
<accession>A0A2M7CHP1</accession>
<protein>
    <submittedName>
        <fullName evidence="1">Uncharacterized protein</fullName>
    </submittedName>
</protein>
<reference evidence="2" key="1">
    <citation type="submission" date="2017-09" db="EMBL/GenBank/DDBJ databases">
        <title>Depth-based differentiation of microbial function through sediment-hosted aquifers and enrichment of novel symbionts in the deep terrestrial subsurface.</title>
        <authorList>
            <person name="Probst A.J."/>
            <person name="Ladd B."/>
            <person name="Jarett J.K."/>
            <person name="Geller-Mcgrath D.E."/>
            <person name="Sieber C.M.K."/>
            <person name="Emerson J.B."/>
            <person name="Anantharaman K."/>
            <person name="Thomas B.C."/>
            <person name="Malmstrom R."/>
            <person name="Stieglmeier M."/>
            <person name="Klingl A."/>
            <person name="Woyke T."/>
            <person name="Ryan C.M."/>
            <person name="Banfield J.F."/>
        </authorList>
    </citation>
    <scope>NUCLEOTIDE SEQUENCE [LARGE SCALE GENOMIC DNA]</scope>
</reference>
<dbReference type="Proteomes" id="UP000229966">
    <property type="component" value="Unassembled WGS sequence"/>
</dbReference>
<name>A0A2M7CHP1_9BACT</name>
<dbReference type="EMBL" id="PEUM01000091">
    <property type="protein sequence ID" value="PIV25147.1"/>
    <property type="molecule type" value="Genomic_DNA"/>
</dbReference>